<dbReference type="GO" id="GO:0080049">
    <property type="term" value="F:L-gulono-1,4-lactone dehydrogenase activity"/>
    <property type="evidence" value="ECO:0007669"/>
    <property type="project" value="TreeGrafter"/>
</dbReference>
<proteinExistence type="predicted"/>
<reference evidence="7 8" key="1">
    <citation type="journal article" date="2015" name="Genome Biol. Evol.">
        <title>Comparative Genomics of a Bacterivorous Green Alga Reveals Evolutionary Causalities and Consequences of Phago-Mixotrophic Mode of Nutrition.</title>
        <authorList>
            <person name="Burns J.A."/>
            <person name="Paasch A."/>
            <person name="Narechania A."/>
            <person name="Kim E."/>
        </authorList>
    </citation>
    <scope>NUCLEOTIDE SEQUENCE [LARGE SCALE GENOMIC DNA]</scope>
    <source>
        <strain evidence="7 8">PLY_AMNH</strain>
    </source>
</reference>
<dbReference type="Gene3D" id="3.30.70.2530">
    <property type="match status" value="1"/>
</dbReference>
<evidence type="ECO:0000256" key="1">
    <source>
        <dbReference type="ARBA" id="ARBA00001974"/>
    </source>
</evidence>
<evidence type="ECO:0000256" key="2">
    <source>
        <dbReference type="ARBA" id="ARBA00005147"/>
    </source>
</evidence>
<dbReference type="InterPro" id="IPR006094">
    <property type="entry name" value="Oxid_FAD_bind_N"/>
</dbReference>
<keyword evidence="8" id="KW-1185">Reference proteome</keyword>
<dbReference type="SUPFAM" id="SSF56176">
    <property type="entry name" value="FAD-binding/transporter-associated domain-like"/>
    <property type="match status" value="1"/>
</dbReference>
<keyword evidence="5" id="KW-0732">Signal</keyword>
<dbReference type="InterPro" id="IPR016167">
    <property type="entry name" value="FAD-bd_PCMH_sub1"/>
</dbReference>
<evidence type="ECO:0000256" key="3">
    <source>
        <dbReference type="ARBA" id="ARBA00023002"/>
    </source>
</evidence>
<feature type="region of interest" description="Disordered" evidence="4">
    <location>
        <begin position="40"/>
        <end position="113"/>
    </location>
</feature>
<dbReference type="PANTHER" id="PTHR43762">
    <property type="entry name" value="L-GULONOLACTONE OXIDASE"/>
    <property type="match status" value="1"/>
</dbReference>
<sequence length="566" mass="62366">MPNTSRLSKKFLRTGVALKRASLLYILVISCFVATAEEASDSISVSDHSDEEFVELEEVTEEPVQAPSDNVKESTGYSPQEAPDEIPAKSPEVPPEPVRRSKPPPNDPKKPIQYNWAGNIKFQTEVLYPTTVEEVVDIVVSHDKVRVLGTGHSFNNVAFGHERGSSSVLISTRNLREVIDCCNNSVVRIQSGVTYADLGEFLRTRGLALPNIASLPGITVTGAASTATHGSGMKNPILASAVKSLTLVTHDGELRTFTRPGRKFNQADGTFTSLATEAHELQFHSAVVGLGAVGVVVEMEIELVPSFDIQLCIYENIPLKALDKPQRFELLILRTYSTSLFTDWTGDAFSSVWLKSKLNYGETGEPCESRYKNKDVATKAVHPIPGLDAEACSKPGVGPSHQQLPHFLDGFTPSNGDELQSEYFVSLRHWRPVTQALFKFGKQGGFGKVLQISEVRFLQGDDFTLSPCSVLGGVNGCAAFHFTWHHDAPEVRKVLQAVEDLLGRFDPLPHWGKVFNMEAGILRARYGEDRLNAFRTLLQDTDWEGKFENEWMSSFLAPPKGAHDEL</sequence>
<keyword evidence="3" id="KW-0560">Oxidoreductase</keyword>
<dbReference type="InterPro" id="IPR036318">
    <property type="entry name" value="FAD-bd_PCMH-like_sf"/>
</dbReference>
<evidence type="ECO:0000313" key="8">
    <source>
        <dbReference type="Proteomes" id="UP001190700"/>
    </source>
</evidence>
<protein>
    <recommendedName>
        <fullName evidence="6">FAD-binding PCMH-type domain-containing protein</fullName>
    </recommendedName>
</protein>
<dbReference type="GO" id="GO:0016020">
    <property type="term" value="C:membrane"/>
    <property type="evidence" value="ECO:0007669"/>
    <property type="project" value="InterPro"/>
</dbReference>
<evidence type="ECO:0000313" key="7">
    <source>
        <dbReference type="EMBL" id="KAK3270130.1"/>
    </source>
</evidence>
<dbReference type="InterPro" id="IPR007173">
    <property type="entry name" value="ALO_C"/>
</dbReference>
<dbReference type="PANTHER" id="PTHR43762:SF1">
    <property type="entry name" value="D-ARABINONO-1,4-LACTONE OXIDASE"/>
    <property type="match status" value="1"/>
</dbReference>
<comment type="pathway">
    <text evidence="2">Cofactor biosynthesis; L-ascorbate biosynthesis.</text>
</comment>
<gene>
    <name evidence="7" type="ORF">CYMTET_21453</name>
</gene>
<dbReference type="Gene3D" id="3.30.70.2520">
    <property type="match status" value="1"/>
</dbReference>
<dbReference type="AlphaFoldDB" id="A0AAE0G253"/>
<feature type="domain" description="FAD-binding PCMH-type" evidence="6">
    <location>
        <begin position="119"/>
        <end position="306"/>
    </location>
</feature>
<dbReference type="Gene3D" id="3.30.465.10">
    <property type="match status" value="1"/>
</dbReference>
<evidence type="ECO:0000256" key="5">
    <source>
        <dbReference type="SAM" id="SignalP"/>
    </source>
</evidence>
<comment type="caution">
    <text evidence="7">The sequence shown here is derived from an EMBL/GenBank/DDBJ whole genome shotgun (WGS) entry which is preliminary data.</text>
</comment>
<comment type="cofactor">
    <cofactor evidence="1">
        <name>FAD</name>
        <dbReference type="ChEBI" id="CHEBI:57692"/>
    </cofactor>
</comment>
<name>A0AAE0G253_9CHLO</name>
<dbReference type="GO" id="GO:0071949">
    <property type="term" value="F:FAD binding"/>
    <property type="evidence" value="ECO:0007669"/>
    <property type="project" value="InterPro"/>
</dbReference>
<feature type="signal peptide" evidence="5">
    <location>
        <begin position="1"/>
        <end position="36"/>
    </location>
</feature>
<evidence type="ECO:0000256" key="4">
    <source>
        <dbReference type="SAM" id="MobiDB-lite"/>
    </source>
</evidence>
<dbReference type="EMBL" id="LGRX02010560">
    <property type="protein sequence ID" value="KAK3270130.1"/>
    <property type="molecule type" value="Genomic_DNA"/>
</dbReference>
<evidence type="ECO:0000259" key="6">
    <source>
        <dbReference type="PROSITE" id="PS51387"/>
    </source>
</evidence>
<dbReference type="Proteomes" id="UP001190700">
    <property type="component" value="Unassembled WGS sequence"/>
</dbReference>
<dbReference type="PROSITE" id="PS51257">
    <property type="entry name" value="PROKAR_LIPOPROTEIN"/>
    <property type="match status" value="1"/>
</dbReference>
<dbReference type="InterPro" id="IPR016169">
    <property type="entry name" value="FAD-bd_PCMH_sub2"/>
</dbReference>
<feature type="compositionally biased region" description="Acidic residues" evidence="4">
    <location>
        <begin position="49"/>
        <end position="61"/>
    </location>
</feature>
<dbReference type="GO" id="GO:0003885">
    <property type="term" value="F:D-arabinono-1,4-lactone oxidase activity"/>
    <property type="evidence" value="ECO:0007669"/>
    <property type="project" value="InterPro"/>
</dbReference>
<dbReference type="InterPro" id="IPR016166">
    <property type="entry name" value="FAD-bd_PCMH"/>
</dbReference>
<organism evidence="7 8">
    <name type="scientific">Cymbomonas tetramitiformis</name>
    <dbReference type="NCBI Taxonomy" id="36881"/>
    <lineage>
        <taxon>Eukaryota</taxon>
        <taxon>Viridiplantae</taxon>
        <taxon>Chlorophyta</taxon>
        <taxon>Pyramimonadophyceae</taxon>
        <taxon>Pyramimonadales</taxon>
        <taxon>Pyramimonadaceae</taxon>
        <taxon>Cymbomonas</taxon>
    </lineage>
</organism>
<dbReference type="PROSITE" id="PS51387">
    <property type="entry name" value="FAD_PCMH"/>
    <property type="match status" value="1"/>
</dbReference>
<dbReference type="Pfam" id="PF04030">
    <property type="entry name" value="ALO"/>
    <property type="match status" value="1"/>
</dbReference>
<dbReference type="Gene3D" id="3.30.43.10">
    <property type="entry name" value="Uridine Diphospho-n-acetylenolpyruvylglucosamine Reductase, domain 2"/>
    <property type="match status" value="1"/>
</dbReference>
<dbReference type="Pfam" id="PF01565">
    <property type="entry name" value="FAD_binding_4"/>
    <property type="match status" value="1"/>
</dbReference>
<accession>A0AAE0G253</accession>
<dbReference type="InterPro" id="IPR010031">
    <property type="entry name" value="FAD_lactone_oxidase-like"/>
</dbReference>
<feature type="chain" id="PRO_5042069181" description="FAD-binding PCMH-type domain-containing protein" evidence="5">
    <location>
        <begin position="37"/>
        <end position="566"/>
    </location>
</feature>